<keyword evidence="3" id="KW-1185">Reference proteome</keyword>
<name>A0A840E447_9BACT</name>
<gene>
    <name evidence="2" type="ORF">GGR28_000468</name>
</gene>
<dbReference type="InterPro" id="IPR011658">
    <property type="entry name" value="PA14_dom"/>
</dbReference>
<dbReference type="PROSITE" id="PS51820">
    <property type="entry name" value="PA14"/>
    <property type="match status" value="1"/>
</dbReference>
<evidence type="ECO:0000313" key="3">
    <source>
        <dbReference type="Proteomes" id="UP000576209"/>
    </source>
</evidence>
<sequence length="570" mass="62839">MAKYVLFLAAIWVTACTTDPLEVREIETRETAPTDDLEAVEVNPSTEGWTTAEDGLTASAPATLELLPAQEALTVSFSYRAGADTRATLLLGNRFPLELTTMDLPGAEEKRSTVTSAPGVWRDVEIAYLPARGEEPPLLVSAYLNNNLVYYQQPLAGETGGTEGPLTLEVTEGTISIANLRSSERAGRGSSITSTGEVALNLPLIRYAYYHINGNPDRIDNWATLTPEKEGYISRFDLDGIREKGNAYAIRFAAEVDIPKAGEYRFRIASPSSTRLYIDDQVVVDMESRDSGNNGEGKIQLSEGPHRVRLDHYQFSNWNHLKVRYAFEDGAFNSFSDIPEDRAVATPMSGTVREIATDDRPYLLRSFMNFPPVRVYDFTEKRTHVISVGEADGPHYSYDLHNGSLLQMWRGKFVDVSDMWNGRGEPQVARALGAVVAFDGHPQWSTDTDEWPDSIAELRHLRYDLDESGRPTFHYDLEGSAVSDRIVPDATGLTRTLTNTGEGTSLLTQLASGRDIRETGPGTFEVQGPGVSLEVTELAAGGLRIYRGEGVSRLVAELPAGEQLTYHINF</sequence>
<dbReference type="Gene3D" id="3.90.182.10">
    <property type="entry name" value="Toxin - Anthrax Protective Antigen,domain 1"/>
    <property type="match status" value="1"/>
</dbReference>
<dbReference type="PROSITE" id="PS51257">
    <property type="entry name" value="PROKAR_LIPOPROTEIN"/>
    <property type="match status" value="1"/>
</dbReference>
<dbReference type="EMBL" id="JACIFF010000001">
    <property type="protein sequence ID" value="MBB4077867.1"/>
    <property type="molecule type" value="Genomic_DNA"/>
</dbReference>
<reference evidence="2 3" key="1">
    <citation type="submission" date="2020-08" db="EMBL/GenBank/DDBJ databases">
        <title>Genomic Encyclopedia of Type Strains, Phase IV (KMG-IV): sequencing the most valuable type-strain genomes for metagenomic binning, comparative biology and taxonomic classification.</title>
        <authorList>
            <person name="Goeker M."/>
        </authorList>
    </citation>
    <scope>NUCLEOTIDE SEQUENCE [LARGE SCALE GENOMIC DNA]</scope>
    <source>
        <strain evidence="2 3">DSM 105137</strain>
    </source>
</reference>
<dbReference type="InterPro" id="IPR037524">
    <property type="entry name" value="PA14/GLEYA"/>
</dbReference>
<dbReference type="Pfam" id="PF07691">
    <property type="entry name" value="PA14"/>
    <property type="match status" value="1"/>
</dbReference>
<dbReference type="AlphaFoldDB" id="A0A840E447"/>
<accession>A0A840E447</accession>
<organism evidence="2 3">
    <name type="scientific">Neolewinella aquimaris</name>
    <dbReference type="NCBI Taxonomy" id="1835722"/>
    <lineage>
        <taxon>Bacteria</taxon>
        <taxon>Pseudomonadati</taxon>
        <taxon>Bacteroidota</taxon>
        <taxon>Saprospiria</taxon>
        <taxon>Saprospirales</taxon>
        <taxon>Lewinellaceae</taxon>
        <taxon>Neolewinella</taxon>
    </lineage>
</organism>
<dbReference type="SUPFAM" id="SSF56988">
    <property type="entry name" value="Anthrax protective antigen"/>
    <property type="match status" value="1"/>
</dbReference>
<evidence type="ECO:0000259" key="1">
    <source>
        <dbReference type="PROSITE" id="PS51820"/>
    </source>
</evidence>
<dbReference type="Proteomes" id="UP000576209">
    <property type="component" value="Unassembled WGS sequence"/>
</dbReference>
<proteinExistence type="predicted"/>
<comment type="caution">
    <text evidence="2">The sequence shown here is derived from an EMBL/GenBank/DDBJ whole genome shotgun (WGS) entry which is preliminary data.</text>
</comment>
<dbReference type="RefSeq" id="WP_183494105.1">
    <property type="nucleotide sequence ID" value="NZ_JACIFF010000001.1"/>
</dbReference>
<feature type="domain" description="PA14" evidence="1">
    <location>
        <begin position="200"/>
        <end position="342"/>
    </location>
</feature>
<evidence type="ECO:0000313" key="2">
    <source>
        <dbReference type="EMBL" id="MBB4077867.1"/>
    </source>
</evidence>
<protein>
    <recommendedName>
        <fullName evidence="1">PA14 domain-containing protein</fullName>
    </recommendedName>
</protein>